<evidence type="ECO:0000313" key="6">
    <source>
        <dbReference type="EMBL" id="SPZ83766.1"/>
    </source>
</evidence>
<evidence type="ECO:0000256" key="3">
    <source>
        <dbReference type="ARBA" id="ARBA00023082"/>
    </source>
</evidence>
<dbReference type="AlphaFoldDB" id="A0A2X2IWX9"/>
<evidence type="ECO:0000259" key="5">
    <source>
        <dbReference type="Pfam" id="PF08281"/>
    </source>
</evidence>
<dbReference type="InterPro" id="IPR013325">
    <property type="entry name" value="RNA_pol_sigma_r2"/>
</dbReference>
<dbReference type="InterPro" id="IPR013249">
    <property type="entry name" value="RNA_pol_sigma70_r4_t2"/>
</dbReference>
<accession>A0A654CGY2</accession>
<organism evidence="6 8">
    <name type="scientific">Sphingobacterium multivorum</name>
    <dbReference type="NCBI Taxonomy" id="28454"/>
    <lineage>
        <taxon>Bacteria</taxon>
        <taxon>Pseudomonadati</taxon>
        <taxon>Bacteroidota</taxon>
        <taxon>Sphingobacteriia</taxon>
        <taxon>Sphingobacteriales</taxon>
        <taxon>Sphingobacteriaceae</taxon>
        <taxon>Sphingobacterium</taxon>
    </lineage>
</organism>
<keyword evidence="3" id="KW-0731">Sigma factor</keyword>
<reference evidence="6 8" key="1">
    <citation type="submission" date="2018-06" db="EMBL/GenBank/DDBJ databases">
        <authorList>
            <consortium name="Pathogen Informatics"/>
            <person name="Doyle S."/>
        </authorList>
    </citation>
    <scope>NUCLEOTIDE SEQUENCE [LARGE SCALE GENOMIC DNA]</scope>
    <source>
        <strain evidence="6 8">NCTC11343</strain>
    </source>
</reference>
<dbReference type="NCBIfam" id="TIGR02937">
    <property type="entry name" value="sigma70-ECF"/>
    <property type="match status" value="1"/>
</dbReference>
<dbReference type="InterPro" id="IPR014284">
    <property type="entry name" value="RNA_pol_sigma-70_dom"/>
</dbReference>
<dbReference type="InterPro" id="IPR036388">
    <property type="entry name" value="WH-like_DNA-bd_sf"/>
</dbReference>
<dbReference type="GO" id="GO:0006352">
    <property type="term" value="P:DNA-templated transcription initiation"/>
    <property type="evidence" value="ECO:0007669"/>
    <property type="project" value="InterPro"/>
</dbReference>
<feature type="domain" description="RNA polymerase sigma factor 70 region 4 type 2" evidence="5">
    <location>
        <begin position="129"/>
        <end position="179"/>
    </location>
</feature>
<dbReference type="GeneID" id="97179235"/>
<reference evidence="7 9" key="2">
    <citation type="submission" date="2019-10" db="EMBL/GenBank/DDBJ databases">
        <authorList>
            <person name="Karimi E."/>
        </authorList>
    </citation>
    <scope>NUCLEOTIDE SEQUENCE [LARGE SCALE GENOMIC DNA]</scope>
    <source>
        <strain evidence="7">Sphingobacterium sp. 8BC</strain>
    </source>
</reference>
<dbReference type="PANTHER" id="PTHR43133">
    <property type="entry name" value="RNA POLYMERASE ECF-TYPE SIGMA FACTO"/>
    <property type="match status" value="1"/>
</dbReference>
<evidence type="ECO:0000313" key="7">
    <source>
        <dbReference type="EMBL" id="VXC92598.1"/>
    </source>
</evidence>
<dbReference type="EMBL" id="UAUU01000002">
    <property type="protein sequence ID" value="SPZ83766.1"/>
    <property type="molecule type" value="Genomic_DNA"/>
</dbReference>
<dbReference type="SUPFAM" id="SSF88946">
    <property type="entry name" value="Sigma2 domain of RNA polymerase sigma factors"/>
    <property type="match status" value="1"/>
</dbReference>
<protein>
    <submittedName>
        <fullName evidence="6">RNA polymerase sigma factor</fullName>
    </submittedName>
</protein>
<evidence type="ECO:0000313" key="9">
    <source>
        <dbReference type="Proteomes" id="UP000432350"/>
    </source>
</evidence>
<dbReference type="SUPFAM" id="SSF88659">
    <property type="entry name" value="Sigma3 and sigma4 domains of RNA polymerase sigma factors"/>
    <property type="match status" value="1"/>
</dbReference>
<name>A0A2X2IWX9_SPHMU</name>
<dbReference type="Proteomes" id="UP000432350">
    <property type="component" value="Unassembled WGS sequence"/>
</dbReference>
<keyword evidence="2" id="KW-0805">Transcription regulation</keyword>
<sequence>MFTLTGRDLKNVWDQFVKEDCEDSFYALYKHYYHYLSYLGTKKKMSVQRIQDSVNDVFLHLWEKKTDNQKIRNHHNYIITVFFQKLFRKETLQLTDLDFVEEIHDPSIHHSVEEQHIRAVTTNTVTQLVEEHMEQLGTKQRLVIYQRFFLDLSYQEIADANQVSIHTIYNTIYKSLEKIKNNLSSEQEIFLKVAVGLLSSFLLIFS</sequence>
<dbReference type="Gene3D" id="1.10.10.10">
    <property type="entry name" value="Winged helix-like DNA-binding domain superfamily/Winged helix DNA-binding domain"/>
    <property type="match status" value="1"/>
</dbReference>
<gene>
    <name evidence="6" type="ORF">NCTC11343_00285</name>
    <name evidence="7" type="ORF">SPHINGO8BC_50923</name>
</gene>
<dbReference type="InterPro" id="IPR039425">
    <property type="entry name" value="RNA_pol_sigma-70-like"/>
</dbReference>
<dbReference type="RefSeq" id="WP_112373612.1">
    <property type="nucleotide sequence ID" value="NZ_CP068086.1"/>
</dbReference>
<evidence type="ECO:0000256" key="4">
    <source>
        <dbReference type="ARBA" id="ARBA00023163"/>
    </source>
</evidence>
<evidence type="ECO:0000256" key="1">
    <source>
        <dbReference type="ARBA" id="ARBA00010641"/>
    </source>
</evidence>
<proteinExistence type="inferred from homology"/>
<comment type="similarity">
    <text evidence="1">Belongs to the sigma-70 factor family. ECF subfamily.</text>
</comment>
<evidence type="ECO:0000256" key="2">
    <source>
        <dbReference type="ARBA" id="ARBA00023015"/>
    </source>
</evidence>
<dbReference type="Pfam" id="PF08281">
    <property type="entry name" value="Sigma70_r4_2"/>
    <property type="match status" value="1"/>
</dbReference>
<evidence type="ECO:0000313" key="8">
    <source>
        <dbReference type="Proteomes" id="UP000251241"/>
    </source>
</evidence>
<dbReference type="CDD" id="cd06171">
    <property type="entry name" value="Sigma70_r4"/>
    <property type="match status" value="1"/>
</dbReference>
<dbReference type="GO" id="GO:0003677">
    <property type="term" value="F:DNA binding"/>
    <property type="evidence" value="ECO:0007669"/>
    <property type="project" value="InterPro"/>
</dbReference>
<dbReference type="Proteomes" id="UP000251241">
    <property type="component" value="Unassembled WGS sequence"/>
</dbReference>
<dbReference type="InterPro" id="IPR013324">
    <property type="entry name" value="RNA_pol_sigma_r3/r4-like"/>
</dbReference>
<dbReference type="EMBL" id="CABWMV010000024">
    <property type="protein sequence ID" value="VXC92598.1"/>
    <property type="molecule type" value="Genomic_DNA"/>
</dbReference>
<accession>A0A2X2IWX9</accession>
<dbReference type="PANTHER" id="PTHR43133:SF46">
    <property type="entry name" value="RNA POLYMERASE SIGMA-70 FACTOR ECF SUBFAMILY"/>
    <property type="match status" value="1"/>
</dbReference>
<dbReference type="GO" id="GO:0016987">
    <property type="term" value="F:sigma factor activity"/>
    <property type="evidence" value="ECO:0007669"/>
    <property type="project" value="UniProtKB-KW"/>
</dbReference>
<keyword evidence="4" id="KW-0804">Transcription</keyword>